<keyword evidence="3" id="KW-1185">Reference proteome</keyword>
<proteinExistence type="predicted"/>
<dbReference type="HOGENOM" id="CLU_046276_0_0_10"/>
<evidence type="ECO:0000313" key="2">
    <source>
        <dbReference type="EMBL" id="EFZ37361.1"/>
    </source>
</evidence>
<dbReference type="Proteomes" id="UP000005580">
    <property type="component" value="Unassembled WGS sequence"/>
</dbReference>
<feature type="signal peptide" evidence="1">
    <location>
        <begin position="1"/>
        <end position="35"/>
    </location>
</feature>
<dbReference type="NCBIfam" id="NF038123">
    <property type="entry name" value="NF038123_dom"/>
    <property type="match status" value="2"/>
</dbReference>
<dbReference type="EMBL" id="AEPE02000003">
    <property type="protein sequence ID" value="EFZ37361.1"/>
    <property type="molecule type" value="Genomic_DNA"/>
</dbReference>
<keyword evidence="1" id="KW-0732">Signal</keyword>
<protein>
    <recommendedName>
        <fullName evidence="4">Spondin domain-containing protein</fullName>
    </recommendedName>
</protein>
<sequence length="421" mass="45436">MYILKNSSKFMKKNLFRAALSAVVLASSFSFTSCSKDDDTKAPSGNMRTLMVENIVMPKMFVESGTFKGVGSKDVKLPVILPGQSVSFKFKAGKGQALMFATMYGKSKDWFFASQQPGIKLFDDKGKAMTGDVSSQMKLWDNGTKNDETGASEARPVMEVSGVDASKLMNVMLAYEEMTSEFTLTIKNVSGGTKNETPFSPGVWAVSTFDGKKLLADKPFFTPGQRTNPEITDIAQMGNIDKLKAKVEANTGIITGISPVLVVVYQGDKNPIFELGKKDNGMGLKELSQKGDASKLQENLKKMKNVKGVYLAGKAPVGPGEKVTTQYKADDTDKLAFVTMFGFSNDWFYANERALSAKMSGNVTGTTALFDSGTGVDQFPGAGNRQALFGGTPQAESKAISKVGNEFPVPAVNKVLRITIK</sequence>
<dbReference type="InterPro" id="IPR038678">
    <property type="entry name" value="Spondin_N_sf"/>
</dbReference>
<evidence type="ECO:0008006" key="4">
    <source>
        <dbReference type="Google" id="ProtNLM"/>
    </source>
</evidence>
<evidence type="ECO:0000313" key="3">
    <source>
        <dbReference type="Proteomes" id="UP000005580"/>
    </source>
</evidence>
<comment type="caution">
    <text evidence="2">The sequence shown here is derived from an EMBL/GenBank/DDBJ whole genome shotgun (WGS) entry which is preliminary data.</text>
</comment>
<reference evidence="2" key="1">
    <citation type="submission" date="2011-01" db="EMBL/GenBank/DDBJ databases">
        <authorList>
            <person name="Muzny D."/>
            <person name="Qin X."/>
            <person name="Buhay C."/>
            <person name="Dugan-Rocha S."/>
            <person name="Ding Y."/>
            <person name="Chen G."/>
            <person name="Hawes A."/>
            <person name="Holder M."/>
            <person name="Jhangiani S."/>
            <person name="Johnson A."/>
            <person name="Khan Z."/>
            <person name="Li Z."/>
            <person name="Liu W."/>
            <person name="Liu X."/>
            <person name="Perez L."/>
            <person name="Shen H."/>
            <person name="Wang Q."/>
            <person name="Watt J."/>
            <person name="Xi L."/>
            <person name="Xin Y."/>
            <person name="Zhou J."/>
            <person name="Deng J."/>
            <person name="Jiang H."/>
            <person name="Liu Y."/>
            <person name="Qu J."/>
            <person name="Song X.-Z."/>
            <person name="Zhang L."/>
            <person name="Villasana D."/>
            <person name="Johnson A."/>
            <person name="Liu J."/>
            <person name="Liyanage D."/>
            <person name="Lorensuhewa L."/>
            <person name="Robinson T."/>
            <person name="Song A."/>
            <person name="Song B.-B."/>
            <person name="Dinh H."/>
            <person name="Thornton R."/>
            <person name="Coyle M."/>
            <person name="Francisco L."/>
            <person name="Jackson L."/>
            <person name="Javaid M."/>
            <person name="Korchina V."/>
            <person name="Kovar C."/>
            <person name="Mata R."/>
            <person name="Mathew T."/>
            <person name="Ngo R."/>
            <person name="Nguyen L."/>
            <person name="Nguyen N."/>
            <person name="Okwuonu G."/>
            <person name="Ongeri F."/>
            <person name="Pham C."/>
            <person name="Simmons D."/>
            <person name="Wilczek-Boney K."/>
            <person name="Hale W."/>
            <person name="Jakkamsetti A."/>
            <person name="Pham P."/>
            <person name="Ruth R."/>
            <person name="San Lucas F."/>
            <person name="Warren J."/>
            <person name="Zhang J."/>
            <person name="Zhao Z."/>
            <person name="Zhou C."/>
            <person name="Zhu D."/>
            <person name="Lee S."/>
            <person name="Bess C."/>
            <person name="Blankenburg K."/>
            <person name="Forbes L."/>
            <person name="Fu Q."/>
            <person name="Gubbala S."/>
            <person name="Hirani K."/>
            <person name="Jayaseelan J.C."/>
            <person name="Lara F."/>
            <person name="Munidasa M."/>
            <person name="Palculict T."/>
            <person name="Patil S."/>
            <person name="Pu L.-L."/>
            <person name="Saada N."/>
            <person name="Tang L."/>
            <person name="Weissenberger G."/>
            <person name="Zhu Y."/>
            <person name="Hemphill L."/>
            <person name="Shang Y."/>
            <person name="Youmans B."/>
            <person name="Ayvaz T."/>
            <person name="Ross M."/>
            <person name="Santibanez J."/>
            <person name="Aqrawi P."/>
            <person name="Gross S."/>
            <person name="Joshi V."/>
            <person name="Fowler G."/>
            <person name="Nazareth L."/>
            <person name="Reid J."/>
            <person name="Worley K."/>
            <person name="Petrosino J."/>
            <person name="Highlander S."/>
            <person name="Gibbs R."/>
        </authorList>
    </citation>
    <scope>NUCLEOTIDE SEQUENCE [LARGE SCALE GENOMIC DNA]</scope>
    <source>
        <strain evidence="2">ATCC 33269</strain>
    </source>
</reference>
<dbReference type="PROSITE" id="PS51257">
    <property type="entry name" value="PROKAR_LIPOPROTEIN"/>
    <property type="match status" value="1"/>
</dbReference>
<name>E7RNR8_9BACT</name>
<dbReference type="Gene3D" id="2.60.40.2130">
    <property type="entry name" value="F-spondin domain"/>
    <property type="match status" value="2"/>
</dbReference>
<dbReference type="AlphaFoldDB" id="E7RNR8"/>
<gene>
    <name evidence="2" type="ORF">HMPREF0663_10819</name>
</gene>
<dbReference type="eggNOG" id="ENOG502Z7TP">
    <property type="taxonomic scope" value="Bacteria"/>
</dbReference>
<dbReference type="InterPro" id="IPR009465">
    <property type="entry name" value="Spondin_N"/>
</dbReference>
<evidence type="ECO:0000256" key="1">
    <source>
        <dbReference type="SAM" id="SignalP"/>
    </source>
</evidence>
<organism evidence="2 3">
    <name type="scientific">Hoylesella oralis ATCC 33269</name>
    <dbReference type="NCBI Taxonomy" id="873533"/>
    <lineage>
        <taxon>Bacteria</taxon>
        <taxon>Pseudomonadati</taxon>
        <taxon>Bacteroidota</taxon>
        <taxon>Bacteroidia</taxon>
        <taxon>Bacteroidales</taxon>
        <taxon>Prevotellaceae</taxon>
        <taxon>Hoylesella</taxon>
    </lineage>
</organism>
<accession>E7RNR8</accession>
<dbReference type="STRING" id="28134.SAMN05444288_2341"/>
<feature type="chain" id="PRO_5003224101" description="Spondin domain-containing protein" evidence="1">
    <location>
        <begin position="36"/>
        <end position="421"/>
    </location>
</feature>